<dbReference type="RefSeq" id="WP_025699632.1">
    <property type="nucleotide sequence ID" value="NZ_JAUSUY010000041.1"/>
</dbReference>
<dbReference type="Gene3D" id="1.10.10.10">
    <property type="entry name" value="Winged helix-like DNA-binding domain superfamily/Winged helix DNA-binding domain"/>
    <property type="match status" value="1"/>
</dbReference>
<proteinExistence type="predicted"/>
<sequence length="193" mass="22220">MKTIKTKAELNTTVPAQTANTGFTQVPNAIILCFDLTTDEKALYLLLLKNFNDTYGYSFPSWEYIKTVLKRGDGKVSSTLTGLEDKGLIIRKKSEGKRNRYLLCPLANVPCIALSEATYYFKKQAKEQADGIEIWSVIEEVIKSEKYRTFKKDYNSGTVNEYLRYLQQQVELKKRVKIKLQELPEKTTRPLPF</sequence>
<comment type="caution">
    <text evidence="1">The sequence shown here is derived from an EMBL/GenBank/DDBJ whole genome shotgun (WGS) entry which is preliminary data.</text>
</comment>
<accession>A0ABU3HHN8</accession>
<organism evidence="1 2">
    <name type="scientific">Paenibacillus forsythiae</name>
    <dbReference type="NCBI Taxonomy" id="365616"/>
    <lineage>
        <taxon>Bacteria</taxon>
        <taxon>Bacillati</taxon>
        <taxon>Bacillota</taxon>
        <taxon>Bacilli</taxon>
        <taxon>Bacillales</taxon>
        <taxon>Paenibacillaceae</taxon>
        <taxon>Paenibacillus</taxon>
    </lineage>
</organism>
<name>A0ABU3HHN8_9BACL</name>
<dbReference type="Proteomes" id="UP001248709">
    <property type="component" value="Unassembled WGS sequence"/>
</dbReference>
<evidence type="ECO:0000313" key="1">
    <source>
        <dbReference type="EMBL" id="MDT3429195.1"/>
    </source>
</evidence>
<dbReference type="EMBL" id="JAUSUY010000041">
    <property type="protein sequence ID" value="MDT3429195.1"/>
    <property type="molecule type" value="Genomic_DNA"/>
</dbReference>
<gene>
    <name evidence="1" type="ORF">J2Z22_004796</name>
</gene>
<protein>
    <submittedName>
        <fullName evidence="1">Transcriptional regulator</fullName>
    </submittedName>
</protein>
<evidence type="ECO:0000313" key="2">
    <source>
        <dbReference type="Proteomes" id="UP001248709"/>
    </source>
</evidence>
<reference evidence="1 2" key="1">
    <citation type="submission" date="2023-07" db="EMBL/GenBank/DDBJ databases">
        <title>Genomic Encyclopedia of Type Strains, Phase IV (KMG-IV): sequencing the most valuable type-strain genomes for metagenomic binning, comparative biology and taxonomic classification.</title>
        <authorList>
            <person name="Goeker M."/>
        </authorList>
    </citation>
    <scope>NUCLEOTIDE SEQUENCE [LARGE SCALE GENOMIC DNA]</scope>
    <source>
        <strain evidence="1 2">T98</strain>
    </source>
</reference>
<dbReference type="InterPro" id="IPR036388">
    <property type="entry name" value="WH-like_DNA-bd_sf"/>
</dbReference>
<dbReference type="Pfam" id="PF13730">
    <property type="entry name" value="HTH_36"/>
    <property type="match status" value="1"/>
</dbReference>
<keyword evidence="2" id="KW-1185">Reference proteome</keyword>